<evidence type="ECO:0000256" key="1">
    <source>
        <dbReference type="SAM" id="Phobius"/>
    </source>
</evidence>
<keyword evidence="3" id="KW-1185">Reference proteome</keyword>
<dbReference type="AlphaFoldDB" id="A0A4R0QVC8"/>
<sequence>MTHITQKITTWAISHKILATIAALTTIAVIWGGYFIIQHAYTTPTITIQASAQKKTPPKTTTPHTALMSNTDKLHQKASELSKQWSTTLASKPSPILTDTMADILNMDVAKSAAPMDQVDADLNTAIQEALHYNKPLTDKELEAQLTHLINVSNKYISQMYTGANAVMVTYIEDKISSDPHMINTMKELGGYPQSCLALEDLAKQFNLDTSKKDTPELFNFMSNWYQKYQKQHEQCISDMTIDQQVALQDR</sequence>
<keyword evidence="1" id="KW-0812">Transmembrane</keyword>
<dbReference type="RefSeq" id="WP_131284451.1">
    <property type="nucleotide sequence ID" value="NZ_RXLP01000021.1"/>
</dbReference>
<keyword evidence="1" id="KW-0472">Membrane</keyword>
<proteinExistence type="predicted"/>
<keyword evidence="1" id="KW-1133">Transmembrane helix</keyword>
<feature type="transmembrane region" description="Helical" evidence="1">
    <location>
        <begin position="17"/>
        <end position="37"/>
    </location>
</feature>
<protein>
    <submittedName>
        <fullName evidence="2">Uncharacterized protein</fullName>
    </submittedName>
</protein>
<evidence type="ECO:0000313" key="3">
    <source>
        <dbReference type="Proteomes" id="UP000291289"/>
    </source>
</evidence>
<evidence type="ECO:0000313" key="2">
    <source>
        <dbReference type="EMBL" id="TCD54117.1"/>
    </source>
</evidence>
<name>A0A4R0QVC8_9BIFI</name>
<dbReference type="EMBL" id="RXLP01000021">
    <property type="protein sequence ID" value="TCD54117.1"/>
    <property type="molecule type" value="Genomic_DNA"/>
</dbReference>
<comment type="caution">
    <text evidence="2">The sequence shown here is derived from an EMBL/GenBank/DDBJ whole genome shotgun (WGS) entry which is preliminary data.</text>
</comment>
<reference evidence="2 3" key="1">
    <citation type="submission" date="2018-12" db="EMBL/GenBank/DDBJ databases">
        <title>Alloscrdovia theropitheci sp. nov: a novel taxon from the feces of the bleeding-herat monkey (Theropithecus geleda).</title>
        <authorList>
            <person name="Modesto M."/>
        </authorList>
    </citation>
    <scope>NUCLEOTIDE SEQUENCE [LARGE SCALE GENOMIC DNA]</scope>
    <source>
        <strain evidence="2 3">GLDI4/2</strain>
    </source>
</reference>
<dbReference type="Proteomes" id="UP000291289">
    <property type="component" value="Unassembled WGS sequence"/>
</dbReference>
<gene>
    <name evidence="2" type="ORF">EJ419_05555</name>
</gene>
<organism evidence="2 3">
    <name type="scientific">Alloscardovia theropitheci</name>
    <dbReference type="NCBI Taxonomy" id="2496842"/>
    <lineage>
        <taxon>Bacteria</taxon>
        <taxon>Bacillati</taxon>
        <taxon>Actinomycetota</taxon>
        <taxon>Actinomycetes</taxon>
        <taxon>Bifidobacteriales</taxon>
        <taxon>Bifidobacteriaceae</taxon>
        <taxon>Alloscardovia</taxon>
    </lineage>
</organism>
<accession>A0A4R0QVC8</accession>
<dbReference type="OrthoDB" id="9785138at2"/>